<comment type="caution">
    <text evidence="1">The sequence shown here is derived from an EMBL/GenBank/DDBJ whole genome shotgun (WGS) entry which is preliminary data.</text>
</comment>
<reference evidence="1 2" key="1">
    <citation type="submission" date="2024-11" db="EMBL/GenBank/DDBJ databases">
        <title>A near-complete genome assembly of Cinchona calisaya.</title>
        <authorList>
            <person name="Lian D.C."/>
            <person name="Zhao X.W."/>
            <person name="Wei L."/>
        </authorList>
    </citation>
    <scope>NUCLEOTIDE SEQUENCE [LARGE SCALE GENOMIC DNA]</scope>
    <source>
        <tissue evidence="1">Nenye</tissue>
    </source>
</reference>
<protein>
    <submittedName>
        <fullName evidence="1">Uncharacterized protein</fullName>
    </submittedName>
</protein>
<evidence type="ECO:0000313" key="2">
    <source>
        <dbReference type="Proteomes" id="UP001630127"/>
    </source>
</evidence>
<dbReference type="AlphaFoldDB" id="A0ABD2Y828"/>
<dbReference type="Proteomes" id="UP001630127">
    <property type="component" value="Unassembled WGS sequence"/>
</dbReference>
<dbReference type="EMBL" id="JBJUIK010000015">
    <property type="protein sequence ID" value="KAL3502582.1"/>
    <property type="molecule type" value="Genomic_DNA"/>
</dbReference>
<gene>
    <name evidence="1" type="ORF">ACH5RR_037031</name>
</gene>
<name>A0ABD2Y828_9GENT</name>
<keyword evidence="2" id="KW-1185">Reference proteome</keyword>
<accession>A0ABD2Y828</accession>
<proteinExistence type="predicted"/>
<evidence type="ECO:0000313" key="1">
    <source>
        <dbReference type="EMBL" id="KAL3502582.1"/>
    </source>
</evidence>
<organism evidence="1 2">
    <name type="scientific">Cinchona calisaya</name>
    <dbReference type="NCBI Taxonomy" id="153742"/>
    <lineage>
        <taxon>Eukaryota</taxon>
        <taxon>Viridiplantae</taxon>
        <taxon>Streptophyta</taxon>
        <taxon>Embryophyta</taxon>
        <taxon>Tracheophyta</taxon>
        <taxon>Spermatophyta</taxon>
        <taxon>Magnoliopsida</taxon>
        <taxon>eudicotyledons</taxon>
        <taxon>Gunneridae</taxon>
        <taxon>Pentapetalae</taxon>
        <taxon>asterids</taxon>
        <taxon>lamiids</taxon>
        <taxon>Gentianales</taxon>
        <taxon>Rubiaceae</taxon>
        <taxon>Cinchonoideae</taxon>
        <taxon>Cinchoneae</taxon>
        <taxon>Cinchona</taxon>
    </lineage>
</organism>
<sequence>MQSLPWLLERRIQRRKCHLPSRERTPRGDASSTPYSTGSAVELDIRIQLDKTFYTLKNGRTRPFSKEIVLVTFKKDLAKSITSRPYYHYDFAMLLGSTLFVTFSRSLFKITAVSFRVDVGRTAAYKWTSVPEAKKEEQEQQALLSQPSSSATFCPIL</sequence>